<keyword evidence="1" id="KW-1185">Reference proteome</keyword>
<organism evidence="1 2">
    <name type="scientific">Elaeis guineensis var. tenera</name>
    <name type="common">Oil palm</name>
    <dbReference type="NCBI Taxonomy" id="51953"/>
    <lineage>
        <taxon>Eukaryota</taxon>
        <taxon>Viridiplantae</taxon>
        <taxon>Streptophyta</taxon>
        <taxon>Embryophyta</taxon>
        <taxon>Tracheophyta</taxon>
        <taxon>Spermatophyta</taxon>
        <taxon>Magnoliopsida</taxon>
        <taxon>Liliopsida</taxon>
        <taxon>Arecaceae</taxon>
        <taxon>Arecoideae</taxon>
        <taxon>Cocoseae</taxon>
        <taxon>Elaeidinae</taxon>
        <taxon>Elaeis</taxon>
    </lineage>
</organism>
<name>A0A8N4IBS4_ELAGV</name>
<proteinExistence type="predicted"/>
<dbReference type="PANTHER" id="PTHR31016">
    <property type="entry name" value="OS04G0228100 PROTEIN"/>
    <property type="match status" value="1"/>
</dbReference>
<dbReference type="PANTHER" id="PTHR31016:SF12">
    <property type="entry name" value="OS05G0315200 PROTEIN"/>
    <property type="match status" value="1"/>
</dbReference>
<dbReference type="Proteomes" id="UP000504607">
    <property type="component" value="Chromosome 14"/>
</dbReference>
<gene>
    <name evidence="2" type="primary">LOC114912622</name>
</gene>
<protein>
    <submittedName>
        <fullName evidence="2">Uncharacterized protein LOC114912622</fullName>
    </submittedName>
</protein>
<accession>A0A8N4IBS4</accession>
<dbReference type="OrthoDB" id="1731995at2759"/>
<dbReference type="AlphaFoldDB" id="A0A8N4IBS4"/>
<dbReference type="RefSeq" id="XP_029124166.1">
    <property type="nucleotide sequence ID" value="XM_029268333.1"/>
</dbReference>
<sequence length="148" mass="16554">MEIKTINAIDDPSISIVPLDSTACEYTSVKNLNESKYGFWGILARKAKAIFEDDDTTKKFENHGRHQFQAVDTSTGSQEDLTIMENKTADINHETHKLHIRRKGSDQNAQNQATEKSVANAMAAKAKLLLQELETIKADLAFTKERCA</sequence>
<evidence type="ECO:0000313" key="1">
    <source>
        <dbReference type="Proteomes" id="UP000504607"/>
    </source>
</evidence>
<evidence type="ECO:0000313" key="2">
    <source>
        <dbReference type="RefSeq" id="XP_029124166.1"/>
    </source>
</evidence>
<reference evidence="2" key="1">
    <citation type="submission" date="2025-08" db="UniProtKB">
        <authorList>
            <consortium name="RefSeq"/>
        </authorList>
    </citation>
    <scope>IDENTIFICATION</scope>
</reference>